<dbReference type="Pfam" id="PF01809">
    <property type="entry name" value="YidD"/>
    <property type="match status" value="1"/>
</dbReference>
<gene>
    <name evidence="2" type="ordered locus">TREAZ_2141</name>
</gene>
<evidence type="ECO:0000313" key="3">
    <source>
        <dbReference type="Proteomes" id="UP000009222"/>
    </source>
</evidence>
<dbReference type="SMART" id="SM01234">
    <property type="entry name" value="Haemolytic"/>
    <property type="match status" value="1"/>
</dbReference>
<keyword evidence="3" id="KW-1185">Reference proteome</keyword>
<dbReference type="PANTHER" id="PTHR33383:SF1">
    <property type="entry name" value="MEMBRANE PROTEIN INSERTION EFFICIENCY FACTOR-RELATED"/>
    <property type="match status" value="1"/>
</dbReference>
<dbReference type="HOGENOM" id="CLU_144811_6_0_12"/>
<dbReference type="HAMAP" id="MF_00386">
    <property type="entry name" value="UPF0161_YidD"/>
    <property type="match status" value="1"/>
</dbReference>
<keyword evidence="1" id="KW-0472">Membrane</keyword>
<dbReference type="NCBIfam" id="TIGR00278">
    <property type="entry name" value="membrane protein insertion efficiency factor YidD"/>
    <property type="match status" value="1"/>
</dbReference>
<dbReference type="STRING" id="545695.TREAZ_2141"/>
<dbReference type="FunCoup" id="F5Y9C0">
    <property type="interactions" value="270"/>
</dbReference>
<dbReference type="eggNOG" id="COG0759">
    <property type="taxonomic scope" value="Bacteria"/>
</dbReference>
<name>F5Y9C0_LEAAZ</name>
<dbReference type="RefSeq" id="WP_015709908.1">
    <property type="nucleotide sequence ID" value="NC_015577.1"/>
</dbReference>
<dbReference type="PANTHER" id="PTHR33383">
    <property type="entry name" value="MEMBRANE PROTEIN INSERTION EFFICIENCY FACTOR-RELATED"/>
    <property type="match status" value="1"/>
</dbReference>
<reference evidence="3" key="1">
    <citation type="submission" date="2009-12" db="EMBL/GenBank/DDBJ databases">
        <title>Complete sequence of Treponema azotonutricium strain ZAS-9.</title>
        <authorList>
            <person name="Tetu S.G."/>
            <person name="Matson E."/>
            <person name="Ren Q."/>
            <person name="Seshadri R."/>
            <person name="Elbourne L."/>
            <person name="Hassan K.A."/>
            <person name="Durkin A."/>
            <person name="Radune D."/>
            <person name="Mohamoud Y."/>
            <person name="Shay R."/>
            <person name="Jin S."/>
            <person name="Zhang X."/>
            <person name="Lucey K."/>
            <person name="Ballor N.R."/>
            <person name="Ottesen E."/>
            <person name="Rosenthal R."/>
            <person name="Allen A."/>
            <person name="Leadbetter J.R."/>
            <person name="Paulsen I.T."/>
        </authorList>
    </citation>
    <scope>NUCLEOTIDE SEQUENCE [LARGE SCALE GENOMIC DNA]</scope>
    <source>
        <strain evidence="3">ATCC BAA-888 / DSM 13862 / ZAS-9</strain>
    </source>
</reference>
<comment type="subcellular location">
    <subcellularLocation>
        <location evidence="1">Cell inner membrane</location>
        <topology evidence="1">Peripheral membrane protein</topology>
        <orientation evidence="1">Cytoplasmic side</orientation>
    </subcellularLocation>
</comment>
<dbReference type="AlphaFoldDB" id="F5Y9C0"/>
<dbReference type="InterPro" id="IPR002696">
    <property type="entry name" value="Membr_insert_effic_factor_YidD"/>
</dbReference>
<dbReference type="OrthoDB" id="9801753at2"/>
<dbReference type="GO" id="GO:0005886">
    <property type="term" value="C:plasma membrane"/>
    <property type="evidence" value="ECO:0007669"/>
    <property type="project" value="UniProtKB-SubCell"/>
</dbReference>
<sequence length="72" mass="8320">MAVFRRIILLLIRFYRSFVSPLFPACCRYTPSCSAYAYEAVEKYGVFRGLFLALKRILRCHPFHAGGFDPVP</sequence>
<dbReference type="Proteomes" id="UP000009222">
    <property type="component" value="Chromosome"/>
</dbReference>
<comment type="function">
    <text evidence="1">Could be involved in insertion of integral membrane proteins into the membrane.</text>
</comment>
<accession>F5Y9C0</accession>
<comment type="similarity">
    <text evidence="1">Belongs to the UPF0161 family.</text>
</comment>
<organism evidence="2 3">
    <name type="scientific">Leadbettera azotonutricia (strain ATCC BAA-888 / DSM 13862 / ZAS-9)</name>
    <name type="common">Treponema azotonutricium</name>
    <dbReference type="NCBI Taxonomy" id="545695"/>
    <lineage>
        <taxon>Bacteria</taxon>
        <taxon>Pseudomonadati</taxon>
        <taxon>Spirochaetota</taxon>
        <taxon>Spirochaetia</taxon>
        <taxon>Spirochaetales</taxon>
        <taxon>Breznakiellaceae</taxon>
        <taxon>Leadbettera</taxon>
    </lineage>
</organism>
<dbReference type="InParanoid" id="F5Y9C0"/>
<reference evidence="2 3" key="2">
    <citation type="journal article" date="2011" name="ISME J.">
        <title>RNA-seq reveals cooperative metabolic interactions between two termite-gut spirochete species in co-culture.</title>
        <authorList>
            <person name="Rosenthal A.Z."/>
            <person name="Matson E.G."/>
            <person name="Eldar A."/>
            <person name="Leadbetter J.R."/>
        </authorList>
    </citation>
    <scope>NUCLEOTIDE SEQUENCE [LARGE SCALE GENOMIC DNA]</scope>
    <source>
        <strain evidence="3">ATCC BAA-888 / DSM 13862 / ZAS-9</strain>
    </source>
</reference>
<keyword evidence="1" id="KW-0997">Cell inner membrane</keyword>
<keyword evidence="1" id="KW-1003">Cell membrane</keyword>
<protein>
    <recommendedName>
        <fullName evidence="1">Putative membrane protein insertion efficiency factor</fullName>
    </recommendedName>
</protein>
<evidence type="ECO:0000256" key="1">
    <source>
        <dbReference type="HAMAP-Rule" id="MF_00386"/>
    </source>
</evidence>
<evidence type="ECO:0000313" key="2">
    <source>
        <dbReference type="EMBL" id="AEF81027.1"/>
    </source>
</evidence>
<dbReference type="EMBL" id="CP001841">
    <property type="protein sequence ID" value="AEF81027.1"/>
    <property type="molecule type" value="Genomic_DNA"/>
</dbReference>
<dbReference type="KEGG" id="taz:TREAZ_2141"/>
<proteinExistence type="inferred from homology"/>